<evidence type="ECO:0008006" key="4">
    <source>
        <dbReference type="Google" id="ProtNLM"/>
    </source>
</evidence>
<dbReference type="RefSeq" id="WP_338668491.1">
    <property type="nucleotide sequence ID" value="NZ_CP146609.1"/>
</dbReference>
<feature type="region of interest" description="Disordered" evidence="1">
    <location>
        <begin position="115"/>
        <end position="136"/>
    </location>
</feature>
<proteinExistence type="predicted"/>
<reference evidence="2 3" key="1">
    <citation type="submission" date="2024-03" db="EMBL/GenBank/DDBJ databases">
        <title>Phenotype and Genome Characterization of a Sulfate-Reducing Bacterium Pseudodesulfovibrio sp. strain 5S69, isolated from Petroleum Reservoir in Tatarstan (Russia).</title>
        <authorList>
            <person name="Bidzhieva S.K."/>
            <person name="Kadnikov V."/>
            <person name="Tourova T.P."/>
            <person name="Samigullina S.R."/>
            <person name="Sokolova D.S."/>
            <person name="Poltaraus A.B."/>
            <person name="Avtukh A.N."/>
            <person name="Tereshina V.M."/>
            <person name="Mardanov A.V."/>
            <person name="Nazina T.N."/>
        </authorList>
    </citation>
    <scope>NUCLEOTIDE SEQUENCE [LARGE SCALE GENOMIC DNA]</scope>
    <source>
        <strain evidence="2 3">5S69</strain>
    </source>
</reference>
<protein>
    <recommendedName>
        <fullName evidence="4">Lipoprotein</fullName>
    </recommendedName>
</protein>
<dbReference type="EMBL" id="CP146609">
    <property type="protein sequence ID" value="WWX22774.1"/>
    <property type="molecule type" value="Genomic_DNA"/>
</dbReference>
<evidence type="ECO:0000313" key="3">
    <source>
        <dbReference type="Proteomes" id="UP001385389"/>
    </source>
</evidence>
<evidence type="ECO:0000256" key="1">
    <source>
        <dbReference type="SAM" id="MobiDB-lite"/>
    </source>
</evidence>
<keyword evidence="3" id="KW-1185">Reference proteome</keyword>
<gene>
    <name evidence="2" type="ORF">V8V93_00920</name>
</gene>
<accession>A0ABZ2IZF1</accession>
<feature type="compositionally biased region" description="Basic and acidic residues" evidence="1">
    <location>
        <begin position="74"/>
        <end position="94"/>
    </location>
</feature>
<dbReference type="PROSITE" id="PS51257">
    <property type="entry name" value="PROKAR_LIPOPROTEIN"/>
    <property type="match status" value="1"/>
</dbReference>
<name>A0ABZ2IZF1_9BACT</name>
<dbReference type="Proteomes" id="UP001385389">
    <property type="component" value="Chromosome"/>
</dbReference>
<feature type="region of interest" description="Disordered" evidence="1">
    <location>
        <begin position="63"/>
        <end position="94"/>
    </location>
</feature>
<sequence>MQRLAAFVLVLALFACSGPGPEAKRLDALEAQVKALRQEAGEREKAFREELVQVRKNLESIRSMLEKGTGPDKAGGEADSRTAPTDKELDDKAKSFVGENLDRLMELTRKLLDKMESELDRKPPATEEPPAKGDQI</sequence>
<organism evidence="2 3">
    <name type="scientific">Pseudodesulfovibrio methanolicus</name>
    <dbReference type="NCBI Taxonomy" id="3126690"/>
    <lineage>
        <taxon>Bacteria</taxon>
        <taxon>Pseudomonadati</taxon>
        <taxon>Thermodesulfobacteriota</taxon>
        <taxon>Desulfovibrionia</taxon>
        <taxon>Desulfovibrionales</taxon>
        <taxon>Desulfovibrionaceae</taxon>
    </lineage>
</organism>
<evidence type="ECO:0000313" key="2">
    <source>
        <dbReference type="EMBL" id="WWX22774.1"/>
    </source>
</evidence>